<sequence length="378" mass="42898">YNLRNSNSNIEIIDIALYRFIAVGTGVVWGVLVTSYWWPYEARVELRKGLSQLFINMGWLYKKLVAIYSVPSGIQDESNPNHVSVMIKNRLSISTKEFMDMELHLQISLLRLHSLLEQTPNEPRMKGPFPVSTYRQILIGCQNILDKLLSMRIAVTKEEWYSVVRKDFIAPIVEERRELVGNVLLYFYVLAAALRLKTPLPAYLPPAERARRQLLKKIRDLPVVRKRVIEGNDEHYIVYYAYVLVMEDVIRELDNLGIIMQELYGCMGGEEFNAFFVDESEGTSREQNGNGVGVGSSGNLASSSEQRDSNIAGNNVENFTENIAENDAGNVAENIARNVVGNVAENSNGPKTFDCREWMLSYSRRCIIDESLVIAEDG</sequence>
<dbReference type="EMBL" id="CAJVPW010035408">
    <property type="protein sequence ID" value="CAG8735631.1"/>
    <property type="molecule type" value="Genomic_DNA"/>
</dbReference>
<organism evidence="1 2">
    <name type="scientific">Cetraspora pellucida</name>
    <dbReference type="NCBI Taxonomy" id="1433469"/>
    <lineage>
        <taxon>Eukaryota</taxon>
        <taxon>Fungi</taxon>
        <taxon>Fungi incertae sedis</taxon>
        <taxon>Mucoromycota</taxon>
        <taxon>Glomeromycotina</taxon>
        <taxon>Glomeromycetes</taxon>
        <taxon>Diversisporales</taxon>
        <taxon>Gigasporaceae</taxon>
        <taxon>Cetraspora</taxon>
    </lineage>
</organism>
<gene>
    <name evidence="1" type="ORF">SPELUC_LOCUS13429</name>
</gene>
<feature type="non-terminal residue" evidence="1">
    <location>
        <position position="378"/>
    </location>
</feature>
<dbReference type="Proteomes" id="UP000789366">
    <property type="component" value="Unassembled WGS sequence"/>
</dbReference>
<reference evidence="1" key="1">
    <citation type="submission" date="2021-06" db="EMBL/GenBank/DDBJ databases">
        <authorList>
            <person name="Kallberg Y."/>
            <person name="Tangrot J."/>
            <person name="Rosling A."/>
        </authorList>
    </citation>
    <scope>NUCLEOTIDE SEQUENCE</scope>
    <source>
        <strain evidence="1">28 12/20/2015</strain>
    </source>
</reference>
<name>A0ACA9Q377_9GLOM</name>
<evidence type="ECO:0000313" key="2">
    <source>
        <dbReference type="Proteomes" id="UP000789366"/>
    </source>
</evidence>
<proteinExistence type="predicted"/>
<feature type="non-terminal residue" evidence="1">
    <location>
        <position position="1"/>
    </location>
</feature>
<comment type="caution">
    <text evidence="1">The sequence shown here is derived from an EMBL/GenBank/DDBJ whole genome shotgun (WGS) entry which is preliminary data.</text>
</comment>
<protein>
    <submittedName>
        <fullName evidence="1">12752_t:CDS:1</fullName>
    </submittedName>
</protein>
<evidence type="ECO:0000313" key="1">
    <source>
        <dbReference type="EMBL" id="CAG8735631.1"/>
    </source>
</evidence>
<keyword evidence="2" id="KW-1185">Reference proteome</keyword>
<accession>A0ACA9Q377</accession>